<name>A0A923I7Q2_9BURK</name>
<dbReference type="Proteomes" id="UP000612361">
    <property type="component" value="Unassembled WGS sequence"/>
</dbReference>
<comment type="caution">
    <text evidence="2">The sequence shown here is derived from an EMBL/GenBank/DDBJ whole genome shotgun (WGS) entry which is preliminary data.</text>
</comment>
<gene>
    <name evidence="2" type="ORF">H8K47_02240</name>
</gene>
<evidence type="ECO:0000313" key="3">
    <source>
        <dbReference type="Proteomes" id="UP000612361"/>
    </source>
</evidence>
<dbReference type="EMBL" id="JACOGG010000002">
    <property type="protein sequence ID" value="MBC3934170.1"/>
    <property type="molecule type" value="Genomic_DNA"/>
</dbReference>
<evidence type="ECO:0000256" key="1">
    <source>
        <dbReference type="SAM" id="MobiDB-lite"/>
    </source>
</evidence>
<evidence type="ECO:0000313" key="2">
    <source>
        <dbReference type="EMBL" id="MBC3934170.1"/>
    </source>
</evidence>
<protein>
    <submittedName>
        <fullName evidence="2">STAS domain-containing protein</fullName>
    </submittedName>
</protein>
<organism evidence="2 3">
    <name type="scientific">Undibacterium rugosum</name>
    <dbReference type="NCBI Taxonomy" id="2762291"/>
    <lineage>
        <taxon>Bacteria</taxon>
        <taxon>Pseudomonadati</taxon>
        <taxon>Pseudomonadota</taxon>
        <taxon>Betaproteobacteria</taxon>
        <taxon>Burkholderiales</taxon>
        <taxon>Oxalobacteraceae</taxon>
        <taxon>Undibacterium</taxon>
    </lineage>
</organism>
<dbReference type="AlphaFoldDB" id="A0A923I7Q2"/>
<reference evidence="2" key="1">
    <citation type="submission" date="2020-08" db="EMBL/GenBank/DDBJ databases">
        <title>Novel species isolated from subtropical streams in China.</title>
        <authorList>
            <person name="Lu H."/>
        </authorList>
    </citation>
    <scope>NUCLEOTIDE SEQUENCE</scope>
    <source>
        <strain evidence="2">CY7W</strain>
    </source>
</reference>
<dbReference type="RefSeq" id="WP_186879804.1">
    <property type="nucleotide sequence ID" value="NZ_JACOGG010000002.1"/>
</dbReference>
<keyword evidence="3" id="KW-1185">Reference proteome</keyword>
<feature type="compositionally biased region" description="Basic and acidic residues" evidence="1">
    <location>
        <begin position="13"/>
        <end position="23"/>
    </location>
</feature>
<proteinExistence type="predicted"/>
<feature type="region of interest" description="Disordered" evidence="1">
    <location>
        <begin position="1"/>
        <end position="30"/>
    </location>
</feature>
<accession>A0A923I7Q2</accession>
<sequence length="483" mass="53514">MGIFSLFGKKGGKKDERASERSTSKKTRAKTGNTVITGFQDSELFTNSIIAQRHIARATERKIDAIEFEMSRDIVKTRPPVATKIDVSKSANGSKNGEITLTADTLPIEKRASVMDFQTTLPMTMPSDYLLGGHTEIHGSAIAYSESVPVLEEAAILFANGQNEVAEHMLQAAVHHQNLGSATEIGWQMLFDLYRLTNNQHMFESLSLDYANKFETSPPLWPEQSSAADQDIGQDSHVATPTILFPVKLDAGIIKVIEKINIQGAKSQSLKLDFGRIKEVDPVGCGLLLRCLKNLKKSDHDLMLAGAQDLADRIRAILQVGRRDETEAPWLLLLEILQLLHFERAFEEVSMDYCVTFEVSPPSFEAPKNNITSAFPEITLKEDQEEEAVISDRFTMPAFIQGKMDALLKKIADQANHTNPLILDCSHLERVEFSATAELLNGLAPIAGKPGMSIQFTEVNYLVMMLFNAMGLKNIASISLRKH</sequence>